<dbReference type="CDD" id="cd18612">
    <property type="entry name" value="GH130_Lin0857-like"/>
    <property type="match status" value="1"/>
</dbReference>
<comment type="caution">
    <text evidence="3">The sequence shown here is derived from an EMBL/GenBank/DDBJ whole genome shotgun (WGS) entry which is preliminary data.</text>
</comment>
<dbReference type="InterPro" id="IPR007184">
    <property type="entry name" value="Mannoside_phosphorylase"/>
</dbReference>
<dbReference type="InterPro" id="IPR023296">
    <property type="entry name" value="Glyco_hydro_beta-prop_sf"/>
</dbReference>
<name>X0SUS7_9ZZZZ</name>
<evidence type="ECO:0000256" key="2">
    <source>
        <dbReference type="ARBA" id="ARBA00022679"/>
    </source>
</evidence>
<evidence type="ECO:0000313" key="3">
    <source>
        <dbReference type="EMBL" id="GAF79677.1"/>
    </source>
</evidence>
<dbReference type="SUPFAM" id="SSF75005">
    <property type="entry name" value="Arabinanase/levansucrase/invertase"/>
    <property type="match status" value="1"/>
</dbReference>
<dbReference type="PANTHER" id="PTHR34106:SF5">
    <property type="entry name" value="GLYCOSIDASE"/>
    <property type="match status" value="1"/>
</dbReference>
<keyword evidence="1" id="KW-0328">Glycosyltransferase</keyword>
<gene>
    <name evidence="3" type="ORF">S01H1_11477</name>
</gene>
<protein>
    <recommendedName>
        <fullName evidence="4">Glycosidase</fullName>
    </recommendedName>
</protein>
<proteinExistence type="predicted"/>
<dbReference type="Pfam" id="PF04041">
    <property type="entry name" value="Glyco_hydro_130"/>
    <property type="match status" value="1"/>
</dbReference>
<dbReference type="AlphaFoldDB" id="X0SUS7"/>
<evidence type="ECO:0000256" key="1">
    <source>
        <dbReference type="ARBA" id="ARBA00022676"/>
    </source>
</evidence>
<dbReference type="Gene3D" id="2.115.10.20">
    <property type="entry name" value="Glycosyl hydrolase domain, family 43"/>
    <property type="match status" value="1"/>
</dbReference>
<keyword evidence="2" id="KW-0808">Transferase</keyword>
<evidence type="ECO:0008006" key="4">
    <source>
        <dbReference type="Google" id="ProtNLM"/>
    </source>
</evidence>
<dbReference type="GO" id="GO:0016757">
    <property type="term" value="F:glycosyltransferase activity"/>
    <property type="evidence" value="ECO:0007669"/>
    <property type="project" value="UniProtKB-KW"/>
</dbReference>
<reference evidence="3" key="1">
    <citation type="journal article" date="2014" name="Front. Microbiol.">
        <title>High frequency of phylogenetically diverse reductive dehalogenase-homologous genes in deep subseafloor sedimentary metagenomes.</title>
        <authorList>
            <person name="Kawai M."/>
            <person name="Futagami T."/>
            <person name="Toyoda A."/>
            <person name="Takaki Y."/>
            <person name="Nishi S."/>
            <person name="Hori S."/>
            <person name="Arai W."/>
            <person name="Tsubouchi T."/>
            <person name="Morono Y."/>
            <person name="Uchiyama I."/>
            <person name="Ito T."/>
            <person name="Fujiyama A."/>
            <person name="Inagaki F."/>
            <person name="Takami H."/>
        </authorList>
    </citation>
    <scope>NUCLEOTIDE SEQUENCE</scope>
    <source>
        <strain evidence="3">Expedition CK06-06</strain>
    </source>
</reference>
<feature type="non-terminal residue" evidence="3">
    <location>
        <position position="339"/>
    </location>
</feature>
<organism evidence="3">
    <name type="scientific">marine sediment metagenome</name>
    <dbReference type="NCBI Taxonomy" id="412755"/>
    <lineage>
        <taxon>unclassified sequences</taxon>
        <taxon>metagenomes</taxon>
        <taxon>ecological metagenomes</taxon>
    </lineage>
</organism>
<dbReference type="PANTHER" id="PTHR34106">
    <property type="entry name" value="GLYCOSIDASE"/>
    <property type="match status" value="1"/>
</dbReference>
<dbReference type="PIRSF" id="PIRSF016202">
    <property type="entry name" value="PH1107"/>
    <property type="match status" value="1"/>
</dbReference>
<sequence>MPLKRLDANPLLTPADVAPTRDGLEVLCTFNPGAVRFGAEILLMVRVGQRPIPEAGWVAYLQFNARSGRVETKRISEDDPGLAIRDGRTFQYRRRTLLSSMSHLRIARSKDGVSFSFDDRPAIFPATAYEAYGCEDGRITYIDGRYYITYTAVSDRGVAVAMASTEDFVGYERHGVIFPPFQKDVAIFPERVGGLYVCRHRPHYSAFNPASIWTACSPDLICWGHHEMTLGPLAGTWRSGRVGCGAAPIRTDAGWLDIFHAADEDGRYHLGAMLSDLDEPHRVISSSSRPVLAPEAPYERAGVYGNCVFSNGLVVDEDGRVTIYYGAADRVCAAAVTTV</sequence>
<dbReference type="EMBL" id="BARS01005853">
    <property type="protein sequence ID" value="GAF79677.1"/>
    <property type="molecule type" value="Genomic_DNA"/>
</dbReference>
<accession>X0SUS7</accession>